<proteinExistence type="predicted"/>
<dbReference type="VEuPathDB" id="ToxoDB:TGVEG_441700"/>
<organism evidence="1 2">
    <name type="scientific">Toxoplasma gondii (strain ATCC 50861 / VEG)</name>
    <dbReference type="NCBI Taxonomy" id="432359"/>
    <lineage>
        <taxon>Eukaryota</taxon>
        <taxon>Sar</taxon>
        <taxon>Alveolata</taxon>
        <taxon>Apicomplexa</taxon>
        <taxon>Conoidasida</taxon>
        <taxon>Coccidia</taxon>
        <taxon>Eucoccidiorida</taxon>
        <taxon>Eimeriorina</taxon>
        <taxon>Sarcocystidae</taxon>
        <taxon>Toxoplasma</taxon>
    </lineage>
</organism>
<name>V4Z947_TOXGV</name>
<dbReference type="EMBL" id="AAYL02000319">
    <property type="protein sequence ID" value="ESS28977.1"/>
    <property type="molecule type" value="Genomic_DNA"/>
</dbReference>
<dbReference type="Proteomes" id="UP000002226">
    <property type="component" value="Unassembled WGS sequence"/>
</dbReference>
<reference evidence="1" key="1">
    <citation type="submission" date="2007-03" db="EMBL/GenBank/DDBJ databases">
        <authorList>
            <person name="Paulsen I."/>
        </authorList>
    </citation>
    <scope>NUCLEOTIDE SEQUENCE</scope>
    <source>
        <strain evidence="1">VEG</strain>
    </source>
</reference>
<dbReference type="AlphaFoldDB" id="V4Z947"/>
<protein>
    <submittedName>
        <fullName evidence="1">Uncharacterized protein</fullName>
    </submittedName>
</protein>
<gene>
    <name evidence="1" type="ORF">TGVEG_441700</name>
</gene>
<feature type="non-terminal residue" evidence="1">
    <location>
        <position position="1"/>
    </location>
</feature>
<evidence type="ECO:0000313" key="1">
    <source>
        <dbReference type="EMBL" id="ESS28977.1"/>
    </source>
</evidence>
<evidence type="ECO:0000313" key="2">
    <source>
        <dbReference type="Proteomes" id="UP000002226"/>
    </source>
</evidence>
<comment type="caution">
    <text evidence="1">The sequence shown here is derived from an EMBL/GenBank/DDBJ whole genome shotgun (WGS) entry which is preliminary data.</text>
</comment>
<accession>V4Z947</accession>
<sequence length="66" mass="6667">GLGARYRLVRWLPAGLATGLAAGLATRLAAGLPTRLATALPTSNVVHLRVRLVLPIAAELAGGLSA</sequence>
<keyword evidence="2" id="KW-1185">Reference proteome</keyword>